<sequence length="341" mass="37284">MDETTENCTKQMQAGVGTSQEGPTPVHTDESESGSDPLELITTRAQDLTVENLISSVKEEYSPKARSTDSTPKAFHKPNRSGAAKRRARNARLALQGSDSEPHRVDEGRGEAIGQGPTKRPSPSDSTPLERHTMAKKNKFATRPTGYADAAAGDKKLAIVPVDYPEVVLGQGQDELLERGLLKALDSIPMDQVVPHFEGTRCGQGILWVTCSDDQAKAWLKAIVPSLKPWKGAQLQVLEGEQLPRLKKMTAVFPSTDESMPIVLRRLQRQNPELSVSLWRVWGRRSVQGNIHAVLGVDVASLGRLKELGFAPHFGLGRARFYEALDRAEMGGRGAGQLLLR</sequence>
<name>A0ABM1IS65_POLDO</name>
<feature type="compositionally biased region" description="Basic and acidic residues" evidence="1">
    <location>
        <begin position="57"/>
        <end position="67"/>
    </location>
</feature>
<evidence type="ECO:0000259" key="2">
    <source>
        <dbReference type="Pfam" id="PF16012"/>
    </source>
</evidence>
<proteinExistence type="predicted"/>
<dbReference type="GeneID" id="107069883"/>
<dbReference type="Proteomes" id="UP000694924">
    <property type="component" value="Unplaced"/>
</dbReference>
<feature type="domain" description="DUF4780" evidence="2">
    <location>
        <begin position="152"/>
        <end position="321"/>
    </location>
</feature>
<feature type="compositionally biased region" description="Basic and acidic residues" evidence="1">
    <location>
        <begin position="100"/>
        <end position="110"/>
    </location>
</feature>
<feature type="compositionally biased region" description="Basic residues" evidence="1">
    <location>
        <begin position="74"/>
        <end position="90"/>
    </location>
</feature>
<dbReference type="Pfam" id="PF16012">
    <property type="entry name" value="DUF4780"/>
    <property type="match status" value="1"/>
</dbReference>
<dbReference type="RefSeq" id="XP_015183052.1">
    <property type="nucleotide sequence ID" value="XM_015327566.1"/>
</dbReference>
<protein>
    <submittedName>
        <fullName evidence="4">Uncharacterized protein LOC107069883</fullName>
    </submittedName>
</protein>
<evidence type="ECO:0000256" key="1">
    <source>
        <dbReference type="SAM" id="MobiDB-lite"/>
    </source>
</evidence>
<feature type="compositionally biased region" description="Polar residues" evidence="1">
    <location>
        <begin position="1"/>
        <end position="22"/>
    </location>
</feature>
<keyword evidence="3" id="KW-1185">Reference proteome</keyword>
<dbReference type="InterPro" id="IPR031961">
    <property type="entry name" value="DUF4780"/>
</dbReference>
<reference evidence="4" key="1">
    <citation type="submission" date="2025-08" db="UniProtKB">
        <authorList>
            <consortium name="RefSeq"/>
        </authorList>
    </citation>
    <scope>IDENTIFICATION</scope>
    <source>
        <tissue evidence="4">Whole body</tissue>
    </source>
</reference>
<evidence type="ECO:0000313" key="4">
    <source>
        <dbReference type="RefSeq" id="XP_015183052.1"/>
    </source>
</evidence>
<organism evidence="3 4">
    <name type="scientific">Polistes dominula</name>
    <name type="common">European paper wasp</name>
    <name type="synonym">Vespa dominula</name>
    <dbReference type="NCBI Taxonomy" id="743375"/>
    <lineage>
        <taxon>Eukaryota</taxon>
        <taxon>Metazoa</taxon>
        <taxon>Ecdysozoa</taxon>
        <taxon>Arthropoda</taxon>
        <taxon>Hexapoda</taxon>
        <taxon>Insecta</taxon>
        <taxon>Pterygota</taxon>
        <taxon>Neoptera</taxon>
        <taxon>Endopterygota</taxon>
        <taxon>Hymenoptera</taxon>
        <taxon>Apocrita</taxon>
        <taxon>Aculeata</taxon>
        <taxon>Vespoidea</taxon>
        <taxon>Vespidae</taxon>
        <taxon>Polistinae</taxon>
        <taxon>Polistini</taxon>
        <taxon>Polistes</taxon>
    </lineage>
</organism>
<feature type="region of interest" description="Disordered" evidence="1">
    <location>
        <begin position="1"/>
        <end position="142"/>
    </location>
</feature>
<evidence type="ECO:0000313" key="3">
    <source>
        <dbReference type="Proteomes" id="UP000694924"/>
    </source>
</evidence>
<gene>
    <name evidence="4" type="primary">LOC107069883</name>
</gene>
<accession>A0ABM1IS65</accession>